<evidence type="ECO:0000313" key="9">
    <source>
        <dbReference type="RefSeq" id="XP_010444076.1"/>
    </source>
</evidence>
<dbReference type="Proteomes" id="UP000694864">
    <property type="component" value="Chromosome 2"/>
</dbReference>
<keyword evidence="4" id="KW-0804">Transcription</keyword>
<dbReference type="RefSeq" id="XP_010444076.1">
    <property type="nucleotide sequence ID" value="XM_010445774.1"/>
</dbReference>
<accession>A0ABM0UPA6</accession>
<evidence type="ECO:0000313" key="8">
    <source>
        <dbReference type="Proteomes" id="UP000694864"/>
    </source>
</evidence>
<keyword evidence="2" id="KW-0805">Transcription regulation</keyword>
<evidence type="ECO:0000256" key="6">
    <source>
        <dbReference type="SAM" id="MobiDB-lite"/>
    </source>
</evidence>
<feature type="region of interest" description="Disordered" evidence="6">
    <location>
        <begin position="59"/>
        <end position="79"/>
    </location>
</feature>
<proteinExistence type="predicted"/>
<dbReference type="InterPro" id="IPR005333">
    <property type="entry name" value="Transcription_factor_TCP"/>
</dbReference>
<sequence>MESNREGKAIREIDENVDQVVTMTNLFDPDPKTNPGLLMKKEQVGFLQPSAMMTMSNSLEPAPKKKRLPTKDRHTKVEGRGRRIRMPAGCAARVFQLTRELGHKSEGETIRWLLERAEPAIIEATGTGTVPAIAVSVNGTLKIPTTSPNDCGGDGDLTKRRKRNCTSNFVDVNEHDSCYSSVTSGLAPITVSNYGVNIMNVNTQGLVPFWPMGMGMGIGMGTAFVTGDPNQMGQMWAIPTVATAPFLNLGTTPVSSYVSDASPAAEPQMETSGGEGGGTQSLRDFSLEIYDKKELQFLGGSGNSSPSSSCHNKT</sequence>
<dbReference type="PANTHER" id="PTHR31072">
    <property type="entry name" value="TRANSCRIPTION FACTOR TCP4-RELATED"/>
    <property type="match status" value="1"/>
</dbReference>
<organism evidence="8 9">
    <name type="scientific">Camelina sativa</name>
    <name type="common">False flax</name>
    <name type="synonym">Myagrum sativum</name>
    <dbReference type="NCBI Taxonomy" id="90675"/>
    <lineage>
        <taxon>Eukaryota</taxon>
        <taxon>Viridiplantae</taxon>
        <taxon>Streptophyta</taxon>
        <taxon>Embryophyta</taxon>
        <taxon>Tracheophyta</taxon>
        <taxon>Spermatophyta</taxon>
        <taxon>Magnoliopsida</taxon>
        <taxon>eudicotyledons</taxon>
        <taxon>Gunneridae</taxon>
        <taxon>Pentapetalae</taxon>
        <taxon>rosids</taxon>
        <taxon>malvids</taxon>
        <taxon>Brassicales</taxon>
        <taxon>Brassicaceae</taxon>
        <taxon>Camelineae</taxon>
        <taxon>Camelina</taxon>
    </lineage>
</organism>
<name>A0ABM0UPA6_CAMSA</name>
<keyword evidence="3" id="KW-0238">DNA-binding</keyword>
<protein>
    <submittedName>
        <fullName evidence="9">Transcription factor TCP19-like</fullName>
    </submittedName>
</protein>
<evidence type="ECO:0000256" key="4">
    <source>
        <dbReference type="ARBA" id="ARBA00023163"/>
    </source>
</evidence>
<evidence type="ECO:0000256" key="5">
    <source>
        <dbReference type="ARBA" id="ARBA00023242"/>
    </source>
</evidence>
<dbReference type="PANTHER" id="PTHR31072:SF242">
    <property type="entry name" value="TRANSCRIPTION FACTOR TCP19"/>
    <property type="match status" value="1"/>
</dbReference>
<dbReference type="InterPro" id="IPR017887">
    <property type="entry name" value="TF_TCP_subgr"/>
</dbReference>
<feature type="region of interest" description="Disordered" evidence="6">
    <location>
        <begin position="258"/>
        <end position="283"/>
    </location>
</feature>
<keyword evidence="8" id="KW-1185">Reference proteome</keyword>
<feature type="compositionally biased region" description="Basic and acidic residues" evidence="6">
    <location>
        <begin position="69"/>
        <end position="79"/>
    </location>
</feature>
<feature type="domain" description="TCP" evidence="7">
    <location>
        <begin position="70"/>
        <end position="124"/>
    </location>
</feature>
<gene>
    <name evidence="9" type="primary">LOC104726825</name>
</gene>
<evidence type="ECO:0000256" key="1">
    <source>
        <dbReference type="ARBA" id="ARBA00004123"/>
    </source>
</evidence>
<evidence type="ECO:0000259" key="7">
    <source>
        <dbReference type="PROSITE" id="PS51369"/>
    </source>
</evidence>
<dbReference type="PROSITE" id="PS51369">
    <property type="entry name" value="TCP"/>
    <property type="match status" value="1"/>
</dbReference>
<keyword evidence="5" id="KW-0539">Nucleus</keyword>
<comment type="subcellular location">
    <subcellularLocation>
        <location evidence="1">Nucleus</location>
    </subcellularLocation>
</comment>
<evidence type="ECO:0000256" key="3">
    <source>
        <dbReference type="ARBA" id="ARBA00023125"/>
    </source>
</evidence>
<reference evidence="8" key="1">
    <citation type="journal article" date="2014" name="Nat. Commun.">
        <title>The emerging biofuel crop Camelina sativa retains a highly undifferentiated hexaploid genome structure.</title>
        <authorList>
            <person name="Kagale S."/>
            <person name="Koh C."/>
            <person name="Nixon J."/>
            <person name="Bollina V."/>
            <person name="Clarke W.E."/>
            <person name="Tuteja R."/>
            <person name="Spillane C."/>
            <person name="Robinson S.J."/>
            <person name="Links M.G."/>
            <person name="Clarke C."/>
            <person name="Higgins E.E."/>
            <person name="Huebert T."/>
            <person name="Sharpe A.G."/>
            <person name="Parkin I.A."/>
        </authorList>
    </citation>
    <scope>NUCLEOTIDE SEQUENCE [LARGE SCALE GENOMIC DNA]</scope>
    <source>
        <strain evidence="8">cv. DH55</strain>
    </source>
</reference>
<reference evidence="9" key="2">
    <citation type="submission" date="2025-08" db="UniProtKB">
        <authorList>
            <consortium name="RefSeq"/>
        </authorList>
    </citation>
    <scope>IDENTIFICATION</scope>
    <source>
        <tissue evidence="9">Leaf</tissue>
    </source>
</reference>
<dbReference type="Pfam" id="PF03634">
    <property type="entry name" value="TCP"/>
    <property type="match status" value="1"/>
</dbReference>
<evidence type="ECO:0000256" key="2">
    <source>
        <dbReference type="ARBA" id="ARBA00023015"/>
    </source>
</evidence>
<dbReference type="GeneID" id="104726825"/>